<dbReference type="EMBL" id="BMMT01000009">
    <property type="protein sequence ID" value="GGI90030.1"/>
    <property type="molecule type" value="Genomic_DNA"/>
</dbReference>
<dbReference type="SUPFAM" id="SSF51658">
    <property type="entry name" value="Xylose isomerase-like"/>
    <property type="match status" value="1"/>
</dbReference>
<proteinExistence type="predicted"/>
<dbReference type="NCBIfam" id="NF003818">
    <property type="entry name" value="PRK05409.1"/>
    <property type="match status" value="1"/>
</dbReference>
<evidence type="ECO:0000313" key="4">
    <source>
        <dbReference type="Proteomes" id="UP001500220"/>
    </source>
</evidence>
<dbReference type="Proteomes" id="UP001500220">
    <property type="component" value="Unassembled WGS sequence"/>
</dbReference>
<protein>
    <submittedName>
        <fullName evidence="1">DUF692 domain-containing protein</fullName>
    </submittedName>
    <submittedName>
        <fullName evidence="2">UPF0276 protein</fullName>
    </submittedName>
</protein>
<dbReference type="EMBL" id="BAAAHC010000013">
    <property type="protein sequence ID" value="GAA0530457.1"/>
    <property type="molecule type" value="Genomic_DNA"/>
</dbReference>
<evidence type="ECO:0000313" key="3">
    <source>
        <dbReference type="Proteomes" id="UP000597989"/>
    </source>
</evidence>
<reference evidence="1 4" key="2">
    <citation type="journal article" date="2019" name="Int. J. Syst. Evol. Microbiol.">
        <title>The Global Catalogue of Microorganisms (GCM) 10K type strain sequencing project: providing services to taxonomists for standard genome sequencing and annotation.</title>
        <authorList>
            <consortium name="The Broad Institute Genomics Platform"/>
            <consortium name="The Broad Institute Genome Sequencing Center for Infectious Disease"/>
            <person name="Wu L."/>
            <person name="Ma J."/>
        </authorList>
    </citation>
    <scope>NUCLEOTIDE SEQUENCE [LARGE SCALE GENOMIC DNA]</scope>
    <source>
        <strain evidence="1 4">JCM 10664</strain>
    </source>
</reference>
<name>A0A917JXJ9_9PSEU</name>
<dbReference type="Gene3D" id="3.20.20.150">
    <property type="entry name" value="Divalent-metal-dependent TIM barrel enzymes"/>
    <property type="match status" value="1"/>
</dbReference>
<gene>
    <name evidence="1" type="ORF">GCM10009545_36180</name>
    <name evidence="2" type="ORF">GCM10011581_28900</name>
</gene>
<dbReference type="PANTHER" id="PTHR42194:SF1">
    <property type="entry name" value="UPF0276 PROTEIN HI_1600"/>
    <property type="match status" value="1"/>
</dbReference>
<keyword evidence="4" id="KW-1185">Reference proteome</keyword>
<comment type="caution">
    <text evidence="2">The sequence shown here is derived from an EMBL/GenBank/DDBJ whole genome shotgun (WGS) entry which is preliminary data.</text>
</comment>
<organism evidence="2 3">
    <name type="scientific">Saccharopolyspora thermophila</name>
    <dbReference type="NCBI Taxonomy" id="89367"/>
    <lineage>
        <taxon>Bacteria</taxon>
        <taxon>Bacillati</taxon>
        <taxon>Actinomycetota</taxon>
        <taxon>Actinomycetes</taxon>
        <taxon>Pseudonocardiales</taxon>
        <taxon>Pseudonocardiaceae</taxon>
        <taxon>Saccharopolyspora</taxon>
    </lineage>
</organism>
<accession>A0A917JXJ9</accession>
<dbReference type="Pfam" id="PF05114">
    <property type="entry name" value="MbnB_TglH_ChrH"/>
    <property type="match status" value="1"/>
</dbReference>
<reference evidence="2" key="3">
    <citation type="submission" date="2020-09" db="EMBL/GenBank/DDBJ databases">
        <authorList>
            <person name="Sun Q."/>
            <person name="Zhou Y."/>
        </authorList>
    </citation>
    <scope>NUCLEOTIDE SEQUENCE</scope>
    <source>
        <strain evidence="2">CGMCC 4.7206</strain>
    </source>
</reference>
<dbReference type="Proteomes" id="UP000597989">
    <property type="component" value="Unassembled WGS sequence"/>
</dbReference>
<dbReference type="AlphaFoldDB" id="A0A917JXJ9"/>
<dbReference type="InterPro" id="IPR007801">
    <property type="entry name" value="MbnB/TglH/ChrH"/>
</dbReference>
<dbReference type="InterPro" id="IPR036237">
    <property type="entry name" value="Xyl_isomerase-like_sf"/>
</dbReference>
<dbReference type="PANTHER" id="PTHR42194">
    <property type="entry name" value="UPF0276 PROTEIN HI_1600"/>
    <property type="match status" value="1"/>
</dbReference>
<dbReference type="RefSeq" id="WP_188987875.1">
    <property type="nucleotide sequence ID" value="NZ_BAAAHC010000013.1"/>
</dbReference>
<evidence type="ECO:0000313" key="2">
    <source>
        <dbReference type="EMBL" id="GGI90030.1"/>
    </source>
</evidence>
<sequence length="287" mass="32130">MTSHPPAARPGDLGRLAFGVGLRTPHLEHIRRERPAVDFFEAISENHLDPHGHRRWALEEVADRYPVVLHGVSMSIGSTDPLDLDYLERLRRLAEATGARWVSDHVCWTGVLGINTHELLPLPLTEEALTHVVRRVRAAQDVLGRRLVLENPSTYVQFTGATMTEWEFLARLAEDADCGLLLDVNNVHVSARNHDFDPLEYLRALPHDRVVQLHLAGHTDHGTHIIDTHDAPVADPVWELYREAVRLTGGVPTLLEWDDRIPEFPVLEAELAKARRVAAEALGGDDA</sequence>
<reference evidence="1" key="4">
    <citation type="submission" date="2023-12" db="EMBL/GenBank/DDBJ databases">
        <authorList>
            <person name="Sun Q."/>
            <person name="Inoue M."/>
        </authorList>
    </citation>
    <scope>NUCLEOTIDE SEQUENCE</scope>
    <source>
        <strain evidence="1">JCM 10664</strain>
    </source>
</reference>
<evidence type="ECO:0000313" key="1">
    <source>
        <dbReference type="EMBL" id="GAA0530457.1"/>
    </source>
</evidence>
<reference evidence="2 3" key="1">
    <citation type="journal article" date="2014" name="Int. J. Syst. Evol. Microbiol.">
        <title>Complete genome sequence of Corynebacterium casei LMG S-19264T (=DSM 44701T), isolated from a smear-ripened cheese.</title>
        <authorList>
            <consortium name="US DOE Joint Genome Institute (JGI-PGF)"/>
            <person name="Walter F."/>
            <person name="Albersmeier A."/>
            <person name="Kalinowski J."/>
            <person name="Ruckert C."/>
        </authorList>
    </citation>
    <scope>NUCLEOTIDE SEQUENCE [LARGE SCALE GENOMIC DNA]</scope>
    <source>
        <strain evidence="2 3">CGMCC 4.7206</strain>
    </source>
</reference>